<gene>
    <name evidence="2" type="ORF">LHJ74_22470</name>
</gene>
<evidence type="ECO:0000313" key="2">
    <source>
        <dbReference type="EMBL" id="MCT2592641.1"/>
    </source>
</evidence>
<dbReference type="InterPro" id="IPR037914">
    <property type="entry name" value="SpoVT-AbrB_sf"/>
</dbReference>
<dbReference type="Proteomes" id="UP001156389">
    <property type="component" value="Unassembled WGS sequence"/>
</dbReference>
<name>A0ABT2JXP1_9ACTN</name>
<keyword evidence="3" id="KW-1185">Reference proteome</keyword>
<dbReference type="RefSeq" id="WP_260219975.1">
    <property type="nucleotide sequence ID" value="NZ_JAJAGO010000011.1"/>
</dbReference>
<dbReference type="NCBIfam" id="TIGR01439">
    <property type="entry name" value="lp_hng_hel_AbrB"/>
    <property type="match status" value="1"/>
</dbReference>
<accession>A0ABT2JXP1</accession>
<proteinExistence type="predicted"/>
<dbReference type="GO" id="GO:0003677">
    <property type="term" value="F:DNA binding"/>
    <property type="evidence" value="ECO:0007669"/>
    <property type="project" value="UniProtKB-KW"/>
</dbReference>
<dbReference type="Gene3D" id="2.10.260.10">
    <property type="match status" value="1"/>
</dbReference>
<dbReference type="EMBL" id="JAJAGO010000011">
    <property type="protein sequence ID" value="MCT2592641.1"/>
    <property type="molecule type" value="Genomic_DNA"/>
</dbReference>
<dbReference type="SUPFAM" id="SSF89447">
    <property type="entry name" value="AbrB/MazE/MraZ-like"/>
    <property type="match status" value="1"/>
</dbReference>
<evidence type="ECO:0000313" key="3">
    <source>
        <dbReference type="Proteomes" id="UP001156389"/>
    </source>
</evidence>
<comment type="caution">
    <text evidence="2">The sequence shown here is derived from an EMBL/GenBank/DDBJ whole genome shotgun (WGS) entry which is preliminary data.</text>
</comment>
<evidence type="ECO:0000259" key="1">
    <source>
        <dbReference type="SMART" id="SM00966"/>
    </source>
</evidence>
<keyword evidence="2" id="KW-0238">DNA-binding</keyword>
<dbReference type="Pfam" id="PF04014">
    <property type="entry name" value="MazE_antitoxin"/>
    <property type="match status" value="1"/>
</dbReference>
<feature type="domain" description="SpoVT-AbrB" evidence="1">
    <location>
        <begin position="1"/>
        <end position="46"/>
    </location>
</feature>
<dbReference type="SMART" id="SM00966">
    <property type="entry name" value="SpoVT_AbrB"/>
    <property type="match status" value="1"/>
</dbReference>
<dbReference type="InterPro" id="IPR007159">
    <property type="entry name" value="SpoVT-AbrB_dom"/>
</dbReference>
<protein>
    <submittedName>
        <fullName evidence="2">AbrB/MazE/SpoVT family DNA-binding domain-containing protein</fullName>
    </submittedName>
</protein>
<organism evidence="2 3">
    <name type="scientific">Streptomyces gossypii</name>
    <dbReference type="NCBI Taxonomy" id="2883101"/>
    <lineage>
        <taxon>Bacteria</taxon>
        <taxon>Bacillati</taxon>
        <taxon>Actinomycetota</taxon>
        <taxon>Actinomycetes</taxon>
        <taxon>Kitasatosporales</taxon>
        <taxon>Streptomycetaceae</taxon>
        <taxon>Streptomyces</taxon>
    </lineage>
</organism>
<reference evidence="2 3" key="1">
    <citation type="submission" date="2021-10" db="EMBL/GenBank/DDBJ databases">
        <title>Streptomyces gossypii sp. nov., isolated from soil collected from cotton field.</title>
        <authorList>
            <person name="Ge X."/>
            <person name="Chen X."/>
            <person name="Liu W."/>
        </authorList>
    </citation>
    <scope>NUCLEOTIDE SEQUENCE [LARGE SCALE GENOMIC DNA]</scope>
    <source>
        <strain evidence="2 3">N2-109</strain>
    </source>
</reference>
<sequence>MLLNSKGQVTIPADLRAKHHLHEGDEIDVIEVDGVLTINRAERAESRGHRMVRRLRGSGTDAATDGMSTDELMEFLRGE</sequence>